<organism evidence="3 4">
    <name type="scientific">Piscinibacter terrae</name>
    <dbReference type="NCBI Taxonomy" id="2496871"/>
    <lineage>
        <taxon>Bacteria</taxon>
        <taxon>Pseudomonadati</taxon>
        <taxon>Pseudomonadota</taxon>
        <taxon>Betaproteobacteria</taxon>
        <taxon>Burkholderiales</taxon>
        <taxon>Sphaerotilaceae</taxon>
        <taxon>Piscinibacter</taxon>
    </lineage>
</organism>
<dbReference type="RefSeq" id="WP_124539152.1">
    <property type="nucleotide sequence ID" value="NZ_QUSW01000001.1"/>
</dbReference>
<dbReference type="AlphaFoldDB" id="A0A3N7HYG4"/>
<feature type="chain" id="PRO_5018262487" evidence="2">
    <location>
        <begin position="30"/>
        <end position="784"/>
    </location>
</feature>
<reference evidence="3 4" key="1">
    <citation type="submission" date="2018-08" db="EMBL/GenBank/DDBJ databases">
        <authorList>
            <person name="Khan S.A."/>
            <person name="Jeon C.O."/>
            <person name="Chun B.H."/>
            <person name="Jeong S.E."/>
        </authorList>
    </citation>
    <scope>NUCLEOTIDE SEQUENCE [LARGE SCALE GENOMIC DNA]</scope>
    <source>
        <strain evidence="3 4">S-16</strain>
    </source>
</reference>
<name>A0A3N7HYG4_9BURK</name>
<keyword evidence="4" id="KW-1185">Reference proteome</keyword>
<evidence type="ECO:0000313" key="4">
    <source>
        <dbReference type="Proteomes" id="UP000267464"/>
    </source>
</evidence>
<proteinExistence type="predicted"/>
<feature type="signal peptide" evidence="2">
    <location>
        <begin position="1"/>
        <end position="29"/>
    </location>
</feature>
<dbReference type="EMBL" id="QUSW01000001">
    <property type="protein sequence ID" value="RQP26466.1"/>
    <property type="molecule type" value="Genomic_DNA"/>
</dbReference>
<feature type="region of interest" description="Disordered" evidence="1">
    <location>
        <begin position="578"/>
        <end position="598"/>
    </location>
</feature>
<evidence type="ECO:0000313" key="3">
    <source>
        <dbReference type="EMBL" id="RQP26466.1"/>
    </source>
</evidence>
<comment type="caution">
    <text evidence="3">The sequence shown here is derived from an EMBL/GenBank/DDBJ whole genome shotgun (WGS) entry which is preliminary data.</text>
</comment>
<evidence type="ECO:0000256" key="2">
    <source>
        <dbReference type="SAM" id="SignalP"/>
    </source>
</evidence>
<reference evidence="3 4" key="2">
    <citation type="submission" date="2018-12" db="EMBL/GenBank/DDBJ databases">
        <title>Rhizobacter gummiphilus sp. nov., a rubber-degrading bacterium isolated from the soil of a botanical garden in Japan.</title>
        <authorList>
            <person name="Shunsuke S.S."/>
        </authorList>
    </citation>
    <scope>NUCLEOTIDE SEQUENCE [LARGE SCALE GENOMIC DNA]</scope>
    <source>
        <strain evidence="3 4">S-16</strain>
    </source>
</reference>
<sequence length="784" mass="80598">MRAIFNSLRRGALALLLPLALFLPGAAHADALSLLDSIVSVAGVWPSELPSINTIRAVPGALQSCGNLSDSELMNCAQAIIDNADVDPGDAQKVETAINIYLDLEKADYVALMKDSGPVIGCLAAQVMTGFDVCGALDAIVAVGEAVADVVGAFVSGLGAAAEWISCLFGCSSDSGPPISETMFTNLRDKFGNEGLTAHMDPGGGGAWTAHLAKVNDGAKQMAAQINGPLKVEFVKQADITAAVTAYIAYAGERWDAEMDATAWDRSRKDWQAWTQKQGRAAMVSLYNADPAARAGLVKTLTAQCIQADVFGNVVRAWRQERGKVKPNSTLNTLATPEEFCTSWMATAKAEKAATKRSEALKAQCGVQSATGDFDSLQCKTYAGLGACQAARNALGVALGNFFGSPAKGGGLPNCSPVPSGAGAEFAALLSQVDPKHRCTLKGDGKTVGCTRDLSVSKACQVAVKLYPTQQSSTGDTVASNRPVIGDIACVLQRDAAYQALVTQVQGTAEQLAQALENSARGDVERYNADQSNPSRRLRLVSGDYKAAFTVNASDPLLIDVVYTDPAESLVTGLVHKANPPLAPRDASDPDNDGQDQPGFNVVHEMTSKQRALMDQLVQAIEAAKKSRPALSGGGLVGGAAVTERVTGAPVINPALVQGVNAQKAQGNPVAAPATGQGAVISVQRQGPTPAATMNGGALAAGAKAANTAGGVGMATGAPTVTGAGAATATTTVHSLDVSGQKQLAEAGCKAVVGEPGAWSCASPRAMDVCKKLLADKKVAACKP</sequence>
<keyword evidence="2" id="KW-0732">Signal</keyword>
<gene>
    <name evidence="3" type="ORF">DZC73_05520</name>
</gene>
<dbReference type="OrthoDB" id="9826633at2"/>
<dbReference type="Proteomes" id="UP000267464">
    <property type="component" value="Unassembled WGS sequence"/>
</dbReference>
<accession>A0A3N7HYG4</accession>
<evidence type="ECO:0000256" key="1">
    <source>
        <dbReference type="SAM" id="MobiDB-lite"/>
    </source>
</evidence>
<protein>
    <submittedName>
        <fullName evidence="3">Uncharacterized protein</fullName>
    </submittedName>
</protein>